<organism evidence="1 2">
    <name type="scientific">Racocetra persica</name>
    <dbReference type="NCBI Taxonomy" id="160502"/>
    <lineage>
        <taxon>Eukaryota</taxon>
        <taxon>Fungi</taxon>
        <taxon>Fungi incertae sedis</taxon>
        <taxon>Mucoromycota</taxon>
        <taxon>Glomeromycotina</taxon>
        <taxon>Glomeromycetes</taxon>
        <taxon>Diversisporales</taxon>
        <taxon>Gigasporaceae</taxon>
        <taxon>Racocetra</taxon>
    </lineage>
</organism>
<evidence type="ECO:0000313" key="2">
    <source>
        <dbReference type="Proteomes" id="UP000789920"/>
    </source>
</evidence>
<comment type="caution">
    <text evidence="1">The sequence shown here is derived from an EMBL/GenBank/DDBJ whole genome shotgun (WGS) entry which is preliminary data.</text>
</comment>
<reference evidence="1" key="1">
    <citation type="submission" date="2021-06" db="EMBL/GenBank/DDBJ databases">
        <authorList>
            <person name="Kallberg Y."/>
            <person name="Tangrot J."/>
            <person name="Rosling A."/>
        </authorList>
    </citation>
    <scope>NUCLEOTIDE SEQUENCE</scope>
    <source>
        <strain evidence="1">MA461A</strain>
    </source>
</reference>
<sequence>MEEQLKECEKHKKEVEDKINEIMITHLNISRTEIEKLTNVGKLDTILNTIKQEVKECLKLLGISFQTGDSLMSMLKKLVKACKEIEITGPVQDINPLSVKTMVENMFKLIDPESEKMFNRKIWKNIIKKEYDLFSTFNPNYNYINVMVKDLGYYLWGLPKYEDETFLDKIYRCHKYLQIEINSEYIEDGTNDMSVDNLFEPNSLIVYKNRRNGIPSYQGKPSTPEELQEIVGSGELDRIQGIINTLKQENQDLKNTNDNLKKENENLKTTNDGLKQENEELKNQIKPLNDKIHDLEEENKKIKAENDEHTKENLQYEETLKTLNANINNTISMFNVKYNANDSIEKRIEQIMGLVKAMTNISEP</sequence>
<accession>A0ACA9NBL5</accession>
<dbReference type="Proteomes" id="UP000789920">
    <property type="component" value="Unassembled WGS sequence"/>
</dbReference>
<keyword evidence="2" id="KW-1185">Reference proteome</keyword>
<dbReference type="EMBL" id="CAJVQC010013149">
    <property type="protein sequence ID" value="CAG8645373.1"/>
    <property type="molecule type" value="Genomic_DNA"/>
</dbReference>
<proteinExistence type="predicted"/>
<gene>
    <name evidence="1" type="ORF">RPERSI_LOCUS7645</name>
</gene>
<name>A0ACA9NBL5_9GLOM</name>
<evidence type="ECO:0000313" key="1">
    <source>
        <dbReference type="EMBL" id="CAG8645373.1"/>
    </source>
</evidence>
<protein>
    <submittedName>
        <fullName evidence="1">37091_t:CDS:1</fullName>
    </submittedName>
</protein>